<dbReference type="GO" id="GO:0016887">
    <property type="term" value="F:ATP hydrolysis activity"/>
    <property type="evidence" value="ECO:0007669"/>
    <property type="project" value="InterPro"/>
</dbReference>
<evidence type="ECO:0000256" key="6">
    <source>
        <dbReference type="ARBA" id="ARBA00022840"/>
    </source>
</evidence>
<protein>
    <submittedName>
        <fullName evidence="8">Amino acid ABC transporter ATP-binding protein</fullName>
    </submittedName>
</protein>
<evidence type="ECO:0000256" key="1">
    <source>
        <dbReference type="ARBA" id="ARBA00004533"/>
    </source>
</evidence>
<dbReference type="PROSITE" id="PS00211">
    <property type="entry name" value="ABC_TRANSPORTER_1"/>
    <property type="match status" value="1"/>
</dbReference>
<dbReference type="InterPro" id="IPR030679">
    <property type="entry name" value="ABC_ATPase_HisP-typ"/>
</dbReference>
<dbReference type="PANTHER" id="PTHR43166:SF4">
    <property type="entry name" value="PHOSPHONATES IMPORT ATP-BINDING PROTEIN PHNC"/>
    <property type="match status" value="1"/>
</dbReference>
<dbReference type="GeneID" id="92773281"/>
<dbReference type="Pfam" id="PF00005">
    <property type="entry name" value="ABC_tran"/>
    <property type="match status" value="1"/>
</dbReference>
<dbReference type="AlphaFoldDB" id="A0A1B9UH39"/>
<keyword evidence="4" id="KW-1003">Cell membrane</keyword>
<gene>
    <name evidence="9" type="ORF">A6U91_18105</name>
    <name evidence="8" type="ORF">G6M46_15905</name>
    <name evidence="10" type="ORF">G6M86_18850</name>
</gene>
<dbReference type="GO" id="GO:0005886">
    <property type="term" value="C:plasma membrane"/>
    <property type="evidence" value="ECO:0007669"/>
    <property type="project" value="UniProtKB-SubCell"/>
</dbReference>
<keyword evidence="4" id="KW-0472">Membrane</keyword>
<dbReference type="GO" id="GO:0005524">
    <property type="term" value="F:ATP binding"/>
    <property type="evidence" value="ECO:0007669"/>
    <property type="project" value="UniProtKB-KW"/>
</dbReference>
<dbReference type="EMBL" id="LXKT01000027">
    <property type="protein sequence ID" value="OCJ33350.1"/>
    <property type="molecule type" value="Genomic_DNA"/>
</dbReference>
<dbReference type="EMBL" id="JAAMAY010000026">
    <property type="protein sequence ID" value="NTC29624.1"/>
    <property type="molecule type" value="Genomic_DNA"/>
</dbReference>
<dbReference type="KEGG" id="atf:Ach5_37260"/>
<evidence type="ECO:0000313" key="9">
    <source>
        <dbReference type="EMBL" id="OCJ33350.1"/>
    </source>
</evidence>
<evidence type="ECO:0000256" key="2">
    <source>
        <dbReference type="ARBA" id="ARBA00005417"/>
    </source>
</evidence>
<dbReference type="EMBL" id="CP049217">
    <property type="protein sequence ID" value="QTG15329.1"/>
    <property type="molecule type" value="Genomic_DNA"/>
</dbReference>
<dbReference type="Proteomes" id="UP000663946">
    <property type="component" value="Chromosome 2"/>
</dbReference>
<dbReference type="SMART" id="SM00382">
    <property type="entry name" value="AAA"/>
    <property type="match status" value="1"/>
</dbReference>
<accession>A0A1B9UH39</accession>
<name>A0A1B9UH39_AGRTU</name>
<dbReference type="PIRSF" id="PIRSF039085">
    <property type="entry name" value="ABC_ATPase_HisP"/>
    <property type="match status" value="1"/>
</dbReference>
<dbReference type="Proteomes" id="UP000093451">
    <property type="component" value="Unassembled WGS sequence"/>
</dbReference>
<dbReference type="PROSITE" id="PS50893">
    <property type="entry name" value="ABC_TRANSPORTER_2"/>
    <property type="match status" value="1"/>
</dbReference>
<dbReference type="InterPro" id="IPR017871">
    <property type="entry name" value="ABC_transporter-like_CS"/>
</dbReference>
<dbReference type="OrthoDB" id="9802264at2"/>
<sequence>MTNTASSTQQTIRISNVCKSYGDYEVLKNVDAEVARGEVIVICGPSGSGKSTLIRTVNRLEEINSGSITLDGQDIHAATKTKELNLLRSRVGFVFQNFNLFPHLSVVENVTISPIRVKGVAPDVARQKALKLLDRVGLSDKAGAYPGQLSGGQQQRVAIARALAMEPPVMLFDEPTSALDPEMVGEVLAVMKGLAAEGMTMLCVTHEMGFAREVADRIWFIDAGEILEKATPEEFFTAPRHPRAQRFLSDLRH</sequence>
<dbReference type="PANTHER" id="PTHR43166">
    <property type="entry name" value="AMINO ACID IMPORT ATP-BINDING PROTEIN"/>
    <property type="match status" value="1"/>
</dbReference>
<dbReference type="InterPro" id="IPR003593">
    <property type="entry name" value="AAA+_ATPase"/>
</dbReference>
<keyword evidence="5" id="KW-0547">Nucleotide-binding</keyword>
<dbReference type="CDD" id="cd03262">
    <property type="entry name" value="ABC_HisP_GlnQ"/>
    <property type="match status" value="1"/>
</dbReference>
<organism evidence="8 12">
    <name type="scientific">Agrobacterium tumefaciens</name>
    <dbReference type="NCBI Taxonomy" id="358"/>
    <lineage>
        <taxon>Bacteria</taxon>
        <taxon>Pseudomonadati</taxon>
        <taxon>Pseudomonadota</taxon>
        <taxon>Alphaproteobacteria</taxon>
        <taxon>Hyphomicrobiales</taxon>
        <taxon>Rhizobiaceae</taxon>
        <taxon>Rhizobium/Agrobacterium group</taxon>
        <taxon>Agrobacterium</taxon>
        <taxon>Agrobacterium tumefaciens complex</taxon>
    </lineage>
</organism>
<dbReference type="FunFam" id="3.40.50.300:FF:000020">
    <property type="entry name" value="Amino acid ABC transporter ATP-binding component"/>
    <property type="match status" value="1"/>
</dbReference>
<dbReference type="RefSeq" id="WP_003518020.1">
    <property type="nucleotide sequence ID" value="NC_015508.1"/>
</dbReference>
<dbReference type="InterPro" id="IPR050086">
    <property type="entry name" value="MetN_ABC_transporter-like"/>
</dbReference>
<reference evidence="10" key="3">
    <citation type="submission" date="2020-02" db="EMBL/GenBank/DDBJ databases">
        <title>Unexpected conservation and global transmission of agrobacterial virulence plasmids.</title>
        <authorList>
            <person name="Weisberg A.J."/>
            <person name="Davis E.W. II"/>
            <person name="Tabima J.R."/>
            <person name="Belcher M.S."/>
            <person name="Miller M."/>
            <person name="Kuo C.-H."/>
            <person name="Loper J.E."/>
            <person name="Grunwald N.J."/>
            <person name="Putnam M.L."/>
            <person name="Chang J.H."/>
        </authorList>
    </citation>
    <scope>NUCLEOTIDE SEQUENCE</scope>
    <source>
        <strain evidence="10">Q15/94</strain>
    </source>
</reference>
<evidence type="ECO:0000259" key="7">
    <source>
        <dbReference type="PROSITE" id="PS50893"/>
    </source>
</evidence>
<feature type="domain" description="ABC transporter" evidence="7">
    <location>
        <begin position="12"/>
        <end position="248"/>
    </location>
</feature>
<dbReference type="SUPFAM" id="SSF52540">
    <property type="entry name" value="P-loop containing nucleoside triphosphate hydrolases"/>
    <property type="match status" value="1"/>
</dbReference>
<comment type="subcellular location">
    <subcellularLocation>
        <location evidence="1">Cell inner membrane</location>
    </subcellularLocation>
</comment>
<evidence type="ECO:0000313" key="8">
    <source>
        <dbReference type="EMBL" id="NTC29624.1"/>
    </source>
</evidence>
<evidence type="ECO:0000256" key="5">
    <source>
        <dbReference type="ARBA" id="ARBA00022741"/>
    </source>
</evidence>
<dbReference type="InterPro" id="IPR027417">
    <property type="entry name" value="P-loop_NTPase"/>
</dbReference>
<reference evidence="9 11" key="1">
    <citation type="journal article" date="2016" name="PeerJ">
        <title>Gall-ID: tools for genotyping gall-causing phytopathogenic bacteria.</title>
        <authorList>
            <person name="Davis E.W.II."/>
            <person name="Weisberg A.J."/>
            <person name="Tabima J.F."/>
            <person name="Grunwald N.J."/>
            <person name="Chang J.H."/>
        </authorList>
    </citation>
    <scope>NUCLEOTIDE SEQUENCE [LARGE SCALE GENOMIC DNA]</scope>
    <source>
        <strain evidence="9 11">N2/73</strain>
    </source>
</reference>
<evidence type="ECO:0000256" key="4">
    <source>
        <dbReference type="ARBA" id="ARBA00022519"/>
    </source>
</evidence>
<reference evidence="8" key="2">
    <citation type="journal article" date="2020" name="Science">
        <title>Unexpected conservation and global transmission of agrobacterial virulence plasmids.</title>
        <authorList>
            <person name="Weisberg A.J."/>
            <person name="Davis E.W. 2nd"/>
            <person name="Tabima J."/>
            <person name="Belcher M.S."/>
            <person name="Miller M."/>
            <person name="Kuo C.H."/>
            <person name="Loper J.E."/>
            <person name="Grunwald N.J."/>
            <person name="Putnam M.L."/>
            <person name="Chang J.H."/>
        </authorList>
    </citation>
    <scope>NUCLEOTIDE SEQUENCE</scope>
    <source>
        <strain evidence="8">17-1853-1a</strain>
    </source>
</reference>
<dbReference type="Gene3D" id="3.40.50.300">
    <property type="entry name" value="P-loop containing nucleotide triphosphate hydrolases"/>
    <property type="match status" value="1"/>
</dbReference>
<evidence type="ECO:0000313" key="12">
    <source>
        <dbReference type="Proteomes" id="UP000702952"/>
    </source>
</evidence>
<evidence type="ECO:0000313" key="11">
    <source>
        <dbReference type="Proteomes" id="UP000093451"/>
    </source>
</evidence>
<evidence type="ECO:0000313" key="10">
    <source>
        <dbReference type="EMBL" id="QTG15329.1"/>
    </source>
</evidence>
<keyword evidence="3" id="KW-0813">Transport</keyword>
<dbReference type="InterPro" id="IPR003439">
    <property type="entry name" value="ABC_transporter-like_ATP-bd"/>
</dbReference>
<evidence type="ECO:0000256" key="3">
    <source>
        <dbReference type="ARBA" id="ARBA00022448"/>
    </source>
</evidence>
<dbReference type="GO" id="GO:0015424">
    <property type="term" value="F:ABC-type amino acid transporter activity"/>
    <property type="evidence" value="ECO:0007669"/>
    <property type="project" value="InterPro"/>
</dbReference>
<keyword evidence="4" id="KW-0997">Cell inner membrane</keyword>
<keyword evidence="6 8" id="KW-0067">ATP-binding</keyword>
<comment type="similarity">
    <text evidence="2">Belongs to the ABC transporter superfamily.</text>
</comment>
<dbReference type="Proteomes" id="UP000702952">
    <property type="component" value="Unassembled WGS sequence"/>
</dbReference>
<accession>A0AA86FZ63</accession>
<proteinExistence type="inferred from homology"/>